<reference evidence="3 4" key="1">
    <citation type="submission" date="2024-09" db="EMBL/GenBank/DDBJ databases">
        <title>Chromosome-scale assembly of Riccia fluitans.</title>
        <authorList>
            <person name="Paukszto L."/>
            <person name="Sawicki J."/>
            <person name="Karawczyk K."/>
            <person name="Piernik-Szablinska J."/>
            <person name="Szczecinska M."/>
            <person name="Mazdziarz M."/>
        </authorList>
    </citation>
    <scope>NUCLEOTIDE SEQUENCE [LARGE SCALE GENOMIC DNA]</scope>
    <source>
        <strain evidence="3">Rf_01</strain>
        <tissue evidence="3">Aerial parts of the thallus</tissue>
    </source>
</reference>
<protein>
    <submittedName>
        <fullName evidence="3">Uncharacterized protein</fullName>
    </submittedName>
</protein>
<evidence type="ECO:0000313" key="3">
    <source>
        <dbReference type="EMBL" id="KAL2651874.1"/>
    </source>
</evidence>
<dbReference type="AlphaFoldDB" id="A0ABD1ZP33"/>
<feature type="region of interest" description="Disordered" evidence="1">
    <location>
        <begin position="19"/>
        <end position="43"/>
    </location>
</feature>
<evidence type="ECO:0000256" key="1">
    <source>
        <dbReference type="SAM" id="MobiDB-lite"/>
    </source>
</evidence>
<organism evidence="3 4">
    <name type="scientific">Riccia fluitans</name>
    <dbReference type="NCBI Taxonomy" id="41844"/>
    <lineage>
        <taxon>Eukaryota</taxon>
        <taxon>Viridiplantae</taxon>
        <taxon>Streptophyta</taxon>
        <taxon>Embryophyta</taxon>
        <taxon>Marchantiophyta</taxon>
        <taxon>Marchantiopsida</taxon>
        <taxon>Marchantiidae</taxon>
        <taxon>Marchantiales</taxon>
        <taxon>Ricciaceae</taxon>
        <taxon>Riccia</taxon>
    </lineage>
</organism>
<dbReference type="Proteomes" id="UP001605036">
    <property type="component" value="Unassembled WGS sequence"/>
</dbReference>
<feature type="transmembrane region" description="Helical" evidence="2">
    <location>
        <begin position="46"/>
        <end position="66"/>
    </location>
</feature>
<comment type="caution">
    <text evidence="3">The sequence shown here is derived from an EMBL/GenBank/DDBJ whole genome shotgun (WGS) entry which is preliminary data.</text>
</comment>
<evidence type="ECO:0000313" key="4">
    <source>
        <dbReference type="Proteomes" id="UP001605036"/>
    </source>
</evidence>
<keyword evidence="4" id="KW-1185">Reference proteome</keyword>
<gene>
    <name evidence="3" type="ORF">R1flu_020002</name>
</gene>
<dbReference type="EMBL" id="JBHFFA010000001">
    <property type="protein sequence ID" value="KAL2651874.1"/>
    <property type="molecule type" value="Genomic_DNA"/>
</dbReference>
<keyword evidence="2" id="KW-0812">Transmembrane</keyword>
<accession>A0ABD1ZP33</accession>
<sequence length="114" mass="12225">MRPTEDSLLEFMSLKARKPDQDQPCLALRGGGGGDPPSVPSPPGQLLSVGLLLFTTTIPWMIGSGAGNRCKTTRLFASASGITDPNNKNACFTFLRVFRSAQVGPPQTAQYLMR</sequence>
<name>A0ABD1ZP33_9MARC</name>
<proteinExistence type="predicted"/>
<evidence type="ECO:0000256" key="2">
    <source>
        <dbReference type="SAM" id="Phobius"/>
    </source>
</evidence>
<keyword evidence="2" id="KW-1133">Transmembrane helix</keyword>
<keyword evidence="2" id="KW-0472">Membrane</keyword>